<protein>
    <recommendedName>
        <fullName evidence="1">PEP-utilising enzyme C-terminal domain-containing protein</fullName>
    </recommendedName>
</protein>
<reference evidence="2 3" key="1">
    <citation type="submission" date="2019-01" db="EMBL/GenBank/DDBJ databases">
        <title>Sequencing of cultivated peanut Arachis hypogaea provides insights into genome evolution and oil improvement.</title>
        <authorList>
            <person name="Chen X."/>
        </authorList>
    </citation>
    <scope>NUCLEOTIDE SEQUENCE [LARGE SCALE GENOMIC DNA]</scope>
    <source>
        <strain evidence="3">cv. Fuhuasheng</strain>
        <tissue evidence="2">Leaves</tissue>
    </source>
</reference>
<proteinExistence type="predicted"/>
<comment type="caution">
    <text evidence="2">The sequence shown here is derived from an EMBL/GenBank/DDBJ whole genome shotgun (WGS) entry which is preliminary data.</text>
</comment>
<dbReference type="AlphaFoldDB" id="A0A445C578"/>
<dbReference type="InterPro" id="IPR040442">
    <property type="entry name" value="Pyrv_kinase-like_dom_sf"/>
</dbReference>
<organism evidence="2 3">
    <name type="scientific">Arachis hypogaea</name>
    <name type="common">Peanut</name>
    <dbReference type="NCBI Taxonomy" id="3818"/>
    <lineage>
        <taxon>Eukaryota</taxon>
        <taxon>Viridiplantae</taxon>
        <taxon>Streptophyta</taxon>
        <taxon>Embryophyta</taxon>
        <taxon>Tracheophyta</taxon>
        <taxon>Spermatophyta</taxon>
        <taxon>Magnoliopsida</taxon>
        <taxon>eudicotyledons</taxon>
        <taxon>Gunneridae</taxon>
        <taxon>Pentapetalae</taxon>
        <taxon>rosids</taxon>
        <taxon>fabids</taxon>
        <taxon>Fabales</taxon>
        <taxon>Fabaceae</taxon>
        <taxon>Papilionoideae</taxon>
        <taxon>50 kb inversion clade</taxon>
        <taxon>dalbergioids sensu lato</taxon>
        <taxon>Dalbergieae</taxon>
        <taxon>Pterocarpus clade</taxon>
        <taxon>Arachis</taxon>
    </lineage>
</organism>
<dbReference type="EMBL" id="SDMP01000007">
    <property type="protein sequence ID" value="RYR46117.1"/>
    <property type="molecule type" value="Genomic_DNA"/>
</dbReference>
<dbReference type="InterPro" id="IPR000121">
    <property type="entry name" value="PEP_util_C"/>
</dbReference>
<gene>
    <name evidence="2" type="ORF">Ahy_A07g031865</name>
</gene>
<dbReference type="GO" id="GO:0050242">
    <property type="term" value="F:pyruvate, phosphate dikinase activity"/>
    <property type="evidence" value="ECO:0007669"/>
    <property type="project" value="InterPro"/>
</dbReference>
<dbReference type="SUPFAM" id="SSF51621">
    <property type="entry name" value="Phosphoenolpyruvate/pyruvate domain"/>
    <property type="match status" value="1"/>
</dbReference>
<dbReference type="STRING" id="3818.A0A445C578"/>
<keyword evidence="3" id="KW-1185">Reference proteome</keyword>
<evidence type="ECO:0000259" key="1">
    <source>
        <dbReference type="Pfam" id="PF02896"/>
    </source>
</evidence>
<evidence type="ECO:0000313" key="2">
    <source>
        <dbReference type="EMBL" id="RYR46117.1"/>
    </source>
</evidence>
<dbReference type="Pfam" id="PF02896">
    <property type="entry name" value="PEP-utilizers_C"/>
    <property type="match status" value="1"/>
</dbReference>
<dbReference type="Proteomes" id="UP000289738">
    <property type="component" value="Chromosome A07"/>
</dbReference>
<dbReference type="PANTHER" id="PTHR22931">
    <property type="entry name" value="PHOSPHOENOLPYRUVATE DIKINASE-RELATED"/>
    <property type="match status" value="1"/>
</dbReference>
<dbReference type="PANTHER" id="PTHR22931:SF9">
    <property type="entry name" value="PYRUVATE, PHOSPHATE DIKINASE 1, CHLOROPLASTIC"/>
    <property type="match status" value="1"/>
</dbReference>
<accession>A0A445C578</accession>
<sequence length="227" mass="24877">MVVGAMVGRAFDEKKIRTRQRLRRRVERTAATVSGVAAISEEGASDNKLTTLMLRLDCVGLAKELMVVRLICSDYNGTPSSSFESSSAGAYKIADETKFFSFGTNDLTQMTFGYSKDDVEKFLPIYLSSGILQSDPFEVLDQKGVGQLIKLCPEKVTLTRFQLKGLQQLKLQFKKLLLNVPNPVVLDIDVCALGMSIGIIYCYTGCLKASVEGGSISLGTKEYANED</sequence>
<dbReference type="Gene3D" id="3.20.20.60">
    <property type="entry name" value="Phosphoenolpyruvate-binding domains"/>
    <property type="match status" value="1"/>
</dbReference>
<dbReference type="InterPro" id="IPR010121">
    <property type="entry name" value="Pyruvate_phosphate_dikinase"/>
</dbReference>
<name>A0A445C578_ARAHY</name>
<feature type="domain" description="PEP-utilising enzyme C-terminal" evidence="1">
    <location>
        <begin position="90"/>
        <end position="155"/>
    </location>
</feature>
<dbReference type="InterPro" id="IPR015813">
    <property type="entry name" value="Pyrv/PenolPyrv_kinase-like_dom"/>
</dbReference>
<evidence type="ECO:0000313" key="3">
    <source>
        <dbReference type="Proteomes" id="UP000289738"/>
    </source>
</evidence>